<dbReference type="AlphaFoldDB" id="A0AAW2VQY2"/>
<protein>
    <submittedName>
        <fullName evidence="1">Uncharacterized protein</fullName>
    </submittedName>
</protein>
<proteinExistence type="predicted"/>
<gene>
    <name evidence="1" type="ORF">Sradi_0674700</name>
</gene>
<evidence type="ECO:0000313" key="1">
    <source>
        <dbReference type="EMBL" id="KAL0430487.1"/>
    </source>
</evidence>
<reference evidence="1" key="1">
    <citation type="submission" date="2020-06" db="EMBL/GenBank/DDBJ databases">
        <authorList>
            <person name="Li T."/>
            <person name="Hu X."/>
            <person name="Zhang T."/>
            <person name="Song X."/>
            <person name="Zhang H."/>
            <person name="Dai N."/>
            <person name="Sheng W."/>
            <person name="Hou X."/>
            <person name="Wei L."/>
        </authorList>
    </citation>
    <scope>NUCLEOTIDE SEQUENCE</scope>
    <source>
        <strain evidence="1">G02</strain>
        <tissue evidence="1">Leaf</tissue>
    </source>
</reference>
<reference evidence="1" key="2">
    <citation type="journal article" date="2024" name="Plant">
        <title>Genomic evolution and insights into agronomic trait innovations of Sesamum species.</title>
        <authorList>
            <person name="Miao H."/>
            <person name="Wang L."/>
            <person name="Qu L."/>
            <person name="Liu H."/>
            <person name="Sun Y."/>
            <person name="Le M."/>
            <person name="Wang Q."/>
            <person name="Wei S."/>
            <person name="Zheng Y."/>
            <person name="Lin W."/>
            <person name="Duan Y."/>
            <person name="Cao H."/>
            <person name="Xiong S."/>
            <person name="Wang X."/>
            <person name="Wei L."/>
            <person name="Li C."/>
            <person name="Ma Q."/>
            <person name="Ju M."/>
            <person name="Zhao R."/>
            <person name="Li G."/>
            <person name="Mu C."/>
            <person name="Tian Q."/>
            <person name="Mei H."/>
            <person name="Zhang T."/>
            <person name="Gao T."/>
            <person name="Zhang H."/>
        </authorList>
    </citation>
    <scope>NUCLEOTIDE SEQUENCE</scope>
    <source>
        <strain evidence="1">G02</strain>
    </source>
</reference>
<sequence length="133" mass="15456">MYRRSNLIISRNKVLRVKLQTIIFTKAQEDEDEDKESVASSYYISCGDEMIEDEVATTNHITLREEDSVEEEDAIAPPELEEGVKTTVDEWKEINLGDVENHRPIYISVLLTDDEEEAYVELLHEFKDVFAWS</sequence>
<name>A0AAW2VQY2_SESRA</name>
<comment type="caution">
    <text evidence="1">The sequence shown here is derived from an EMBL/GenBank/DDBJ whole genome shotgun (WGS) entry which is preliminary data.</text>
</comment>
<accession>A0AAW2VQY2</accession>
<dbReference type="EMBL" id="JACGWJ010000003">
    <property type="protein sequence ID" value="KAL0430487.1"/>
    <property type="molecule type" value="Genomic_DNA"/>
</dbReference>
<organism evidence="1">
    <name type="scientific">Sesamum radiatum</name>
    <name type="common">Black benniseed</name>
    <dbReference type="NCBI Taxonomy" id="300843"/>
    <lineage>
        <taxon>Eukaryota</taxon>
        <taxon>Viridiplantae</taxon>
        <taxon>Streptophyta</taxon>
        <taxon>Embryophyta</taxon>
        <taxon>Tracheophyta</taxon>
        <taxon>Spermatophyta</taxon>
        <taxon>Magnoliopsida</taxon>
        <taxon>eudicotyledons</taxon>
        <taxon>Gunneridae</taxon>
        <taxon>Pentapetalae</taxon>
        <taxon>asterids</taxon>
        <taxon>lamiids</taxon>
        <taxon>Lamiales</taxon>
        <taxon>Pedaliaceae</taxon>
        <taxon>Sesamum</taxon>
    </lineage>
</organism>